<evidence type="ECO:0000313" key="3">
    <source>
        <dbReference type="Proteomes" id="UP000628984"/>
    </source>
</evidence>
<reference evidence="2" key="1">
    <citation type="journal article" date="2014" name="Int. J. Syst. Evol. Microbiol.">
        <title>Complete genome sequence of Corynebacterium casei LMG S-19264T (=DSM 44701T), isolated from a smear-ripened cheese.</title>
        <authorList>
            <consortium name="US DOE Joint Genome Institute (JGI-PGF)"/>
            <person name="Walter F."/>
            <person name="Albersmeier A."/>
            <person name="Kalinowski J."/>
            <person name="Ruckert C."/>
        </authorList>
    </citation>
    <scope>NUCLEOTIDE SEQUENCE</scope>
    <source>
        <strain evidence="2">KCTC 23714</strain>
    </source>
</reference>
<feature type="region of interest" description="Disordered" evidence="1">
    <location>
        <begin position="78"/>
        <end position="104"/>
    </location>
</feature>
<sequence>MSEALNLMHDLRQALLSGDLAALARLEQAFTAIQSTAPTDPYESAELRRLAEGNQSLLRAAGRGLRATQRRLAEIARAEQGLATYDPRGRTDPPRRTKGLHKRF</sequence>
<reference evidence="2" key="2">
    <citation type="submission" date="2020-09" db="EMBL/GenBank/DDBJ databases">
        <authorList>
            <person name="Sun Q."/>
            <person name="Kim S."/>
        </authorList>
    </citation>
    <scope>NUCLEOTIDE SEQUENCE</scope>
    <source>
        <strain evidence="2">KCTC 23714</strain>
    </source>
</reference>
<dbReference type="EMBL" id="BMYQ01000002">
    <property type="protein sequence ID" value="GGW25848.1"/>
    <property type="molecule type" value="Genomic_DNA"/>
</dbReference>
<protein>
    <recommendedName>
        <fullName evidence="4">FlgN protein</fullName>
    </recommendedName>
</protein>
<dbReference type="AlphaFoldDB" id="A0A918IPK2"/>
<comment type="caution">
    <text evidence="2">The sequence shown here is derived from an EMBL/GenBank/DDBJ whole genome shotgun (WGS) entry which is preliminary data.</text>
</comment>
<gene>
    <name evidence="2" type="ORF">GCM10011452_12320</name>
</gene>
<keyword evidence="3" id="KW-1185">Reference proteome</keyword>
<dbReference type="RefSeq" id="WP_189632961.1">
    <property type="nucleotide sequence ID" value="NZ_BMYQ01000002.1"/>
</dbReference>
<accession>A0A918IPK2</accession>
<evidence type="ECO:0000313" key="2">
    <source>
        <dbReference type="EMBL" id="GGW25848.1"/>
    </source>
</evidence>
<organism evidence="2 3">
    <name type="scientific">Gemmobacter lanyuensis</name>
    <dbReference type="NCBI Taxonomy" id="1054497"/>
    <lineage>
        <taxon>Bacteria</taxon>
        <taxon>Pseudomonadati</taxon>
        <taxon>Pseudomonadota</taxon>
        <taxon>Alphaproteobacteria</taxon>
        <taxon>Rhodobacterales</taxon>
        <taxon>Paracoccaceae</taxon>
        <taxon>Gemmobacter</taxon>
    </lineage>
</organism>
<evidence type="ECO:0000256" key="1">
    <source>
        <dbReference type="SAM" id="MobiDB-lite"/>
    </source>
</evidence>
<name>A0A918IPK2_9RHOB</name>
<proteinExistence type="predicted"/>
<evidence type="ECO:0008006" key="4">
    <source>
        <dbReference type="Google" id="ProtNLM"/>
    </source>
</evidence>
<dbReference type="Proteomes" id="UP000628984">
    <property type="component" value="Unassembled WGS sequence"/>
</dbReference>